<protein>
    <submittedName>
        <fullName evidence="2">Uncharacterized protein</fullName>
    </submittedName>
</protein>
<dbReference type="Proteomes" id="UP000863257">
    <property type="component" value="Unassembled WGS sequence"/>
</dbReference>
<dbReference type="EMBL" id="DACRBY010000020">
    <property type="protein sequence ID" value="HAS8541241.1"/>
    <property type="molecule type" value="Genomic_DNA"/>
</dbReference>
<evidence type="ECO:0000313" key="2">
    <source>
        <dbReference type="EMBL" id="HAS8541241.1"/>
    </source>
</evidence>
<keyword evidence="1" id="KW-0175">Coiled coil</keyword>
<reference evidence="2" key="1">
    <citation type="journal article" date="2018" name="Genome Biol.">
        <title>SKESA: strategic k-mer extension for scrupulous assemblies.</title>
        <authorList>
            <person name="Souvorov A."/>
            <person name="Agarwala R."/>
            <person name="Lipman D.J."/>
        </authorList>
    </citation>
    <scope>NUCLEOTIDE SEQUENCE</scope>
    <source>
        <strain evidence="2">BCW_3452</strain>
    </source>
</reference>
<evidence type="ECO:0000256" key="1">
    <source>
        <dbReference type="SAM" id="Coils"/>
    </source>
</evidence>
<accession>A0A8H9TG80</accession>
<organism evidence="2">
    <name type="scientific">Vibrio vulnificus</name>
    <dbReference type="NCBI Taxonomy" id="672"/>
    <lineage>
        <taxon>Bacteria</taxon>
        <taxon>Pseudomonadati</taxon>
        <taxon>Pseudomonadota</taxon>
        <taxon>Gammaproteobacteria</taxon>
        <taxon>Vibrionales</taxon>
        <taxon>Vibrionaceae</taxon>
        <taxon>Vibrio</taxon>
    </lineage>
</organism>
<feature type="coiled-coil region" evidence="1">
    <location>
        <begin position="276"/>
        <end position="303"/>
    </location>
</feature>
<sequence length="355" mass="40211">MKKTFYARGDGFIIITKLTRSIGTNKSFDGFLYASEQPDSPLKMFNDLRFKFIEFTDGMDVKDELEVVKIDDLIGNGDHSNLCNKGYGTWLATSTLNLIQYLYCQESKPTVKVIGGLSDVGDKNEASHERRVHFWSNKVNLTVNNHNDHYSSIHGNLANIPQGIPPSDFIEIETDDIEKIIEDLTWSDRDEFFLSQVKKLANTEIDKSQLTKIKHECERLSRSKANLTQLIQYSIPVLSGACLYAITSHVGVSMGVGLLAAIGAKFFTDRLPSEELSDKQSDLNQEESRVRQAQNEIVERIVEIDNGNFNLIHRASQNDRFNPEHLPLNEMNNNRLMRYTSSGETTLEKLKLGLT</sequence>
<gene>
    <name evidence="2" type="ORF">I7730_15775</name>
</gene>
<dbReference type="AlphaFoldDB" id="A0A8H9TG80"/>
<reference evidence="2" key="2">
    <citation type="submission" date="2019-01" db="EMBL/GenBank/DDBJ databases">
        <authorList>
            <consortium name="NCBI Pathogen Detection Project"/>
        </authorList>
    </citation>
    <scope>NUCLEOTIDE SEQUENCE</scope>
    <source>
        <strain evidence="2">BCW_3452</strain>
    </source>
</reference>
<comment type="caution">
    <text evidence="2">The sequence shown here is derived from an EMBL/GenBank/DDBJ whole genome shotgun (WGS) entry which is preliminary data.</text>
</comment>
<name>A0A8H9TG80_VIBVL</name>
<proteinExistence type="predicted"/>